<accession>A0A2H9M1T6</accession>
<dbReference type="Proteomes" id="UP000230713">
    <property type="component" value="Unassembled WGS sequence"/>
</dbReference>
<comment type="caution">
    <text evidence="2">The sequence shown here is derived from an EMBL/GenBank/DDBJ whole genome shotgun (WGS) entry which is preliminary data.</text>
</comment>
<dbReference type="AlphaFoldDB" id="A0A2H9M1T6"/>
<protein>
    <recommendedName>
        <fullName evidence="1">Ig-like domain-containing protein</fullName>
    </recommendedName>
</protein>
<sequence length="801" mass="89309">MPKGWKFNKTLNESESYESIKYERVWKNCTTLSCSPSLGNVICTSVSDLKYNKTWDDANTEISSQGDRQLVKWNLTHLGSTTGCFVTSCTELYPYTCTFAGTSIPDNRLLPGENITLIFKAYTTSNAGEGVNINNASAEGVNESGSIISVTDTSANVTVYYPYTQTKKIWEQTTEPGNLTNVSINLTNTGNATIKTINITDSLPACFEYKNNLTIEGIVIENKTWGYKGPVNATDSDGNDVTDKVNVSDDNRANTTLSAPGGSYAINGTFNTSIYNVTGINNVSVVCEVYSGLITTGPVVNISWFNKTSGQWQEVCSGTANLAIGGNDANFTCNDSNSNITDIIRSDFTTPKFKCNITNSTPLTVGIVFGFDFLGLWINYTPATVNNVTIQQSDTPFQQNITFSLEDDFLLKPNQSIILNFSVYTKSCAAEGQNENFANATGLDLDNNQTTVTIIPGTANITVYKADINVSKTVEPNATPTQNFVNYTIRVTNLATSNASARNITINDTLPLCFEYYDTISAIYYNESDVILNYSNESTSYSSSTQQNFTWFNFTNTSISDVVLAPGQYIEVKFRAYVHTCANEGYEHTNFANATGLDMDNGTLTNVTDANISVNVSCTPNMTNTSWSEWYNITTCNSSDQLIQQRNRTEYDQNNCNEISNTTYYENRTVECDFCTPNMTNTSWSEWYNITACNSSDQLIQQRNRTEYDQNNCNETANTTYYENQTVFCDFCTPNMTNTSWTNWQNITTCNSSDQLIQQRNRTEYDHNNCNETANTTYYENRTVFCDYCTPNMTNTSWSEW</sequence>
<name>A0A2H9M1T6_HUBC1</name>
<gene>
    <name evidence="2" type="ORF">COS45_02060</name>
</gene>
<feature type="domain" description="Ig-like" evidence="1">
    <location>
        <begin position="260"/>
        <end position="349"/>
    </location>
</feature>
<feature type="non-terminal residue" evidence="2">
    <location>
        <position position="801"/>
    </location>
</feature>
<dbReference type="InterPro" id="IPR001434">
    <property type="entry name" value="OmcB-like_DUF11"/>
</dbReference>
<reference evidence="3" key="1">
    <citation type="submission" date="2017-09" db="EMBL/GenBank/DDBJ databases">
        <title>Depth-based differentiation of microbial function through sediment-hosted aquifers and enrichment of novel symbionts in the deep terrestrial subsurface.</title>
        <authorList>
            <person name="Probst A.J."/>
            <person name="Ladd B."/>
            <person name="Jarett J.K."/>
            <person name="Geller-Mcgrath D.E."/>
            <person name="Sieber C.M.K."/>
            <person name="Emerson J.B."/>
            <person name="Anantharaman K."/>
            <person name="Thomas B.C."/>
            <person name="Malmstrom R."/>
            <person name="Stieglmeier M."/>
            <person name="Klingl A."/>
            <person name="Woyke T."/>
            <person name="Ryan C.M."/>
            <person name="Banfield J.F."/>
        </authorList>
    </citation>
    <scope>NUCLEOTIDE SEQUENCE [LARGE SCALE GENOMIC DNA]</scope>
</reference>
<evidence type="ECO:0000313" key="2">
    <source>
        <dbReference type="EMBL" id="PIV13595.1"/>
    </source>
</evidence>
<dbReference type="EMBL" id="PEUT01000050">
    <property type="protein sequence ID" value="PIV13595.1"/>
    <property type="molecule type" value="Genomic_DNA"/>
</dbReference>
<proteinExistence type="predicted"/>
<evidence type="ECO:0000313" key="3">
    <source>
        <dbReference type="Proteomes" id="UP000230713"/>
    </source>
</evidence>
<dbReference type="InterPro" id="IPR007110">
    <property type="entry name" value="Ig-like_dom"/>
</dbReference>
<dbReference type="PROSITE" id="PS50835">
    <property type="entry name" value="IG_LIKE"/>
    <property type="match status" value="1"/>
</dbReference>
<organism evidence="2 3">
    <name type="scientific">Huberarchaeum crystalense</name>
    <dbReference type="NCBI Taxonomy" id="2014257"/>
    <lineage>
        <taxon>Archaea</taxon>
        <taxon>Candidatus Huberarchaeota</taxon>
        <taxon>Candidatus Huberarchaeia</taxon>
        <taxon>Candidatus Huberarchaeales</taxon>
        <taxon>Candidatus Huberarchaeaceae</taxon>
        <taxon>Candidatus Huberarchaeum</taxon>
    </lineage>
</organism>
<dbReference type="Pfam" id="PF01345">
    <property type="entry name" value="DUF11"/>
    <property type="match status" value="1"/>
</dbReference>
<evidence type="ECO:0000259" key="1">
    <source>
        <dbReference type="PROSITE" id="PS50835"/>
    </source>
</evidence>